<dbReference type="EMBL" id="CP021108">
    <property type="protein sequence ID" value="ARP79465.1"/>
    <property type="molecule type" value="Genomic_DNA"/>
</dbReference>
<evidence type="ECO:0008006" key="4">
    <source>
        <dbReference type="Google" id="ProtNLM"/>
    </source>
</evidence>
<feature type="compositionally biased region" description="Basic and acidic residues" evidence="1">
    <location>
        <begin position="63"/>
        <end position="72"/>
    </location>
</feature>
<dbReference type="RefSeq" id="WP_086062701.1">
    <property type="nucleotide sequence ID" value="NZ_CP021108.1"/>
</dbReference>
<dbReference type="STRING" id="1416806.CAL12_00585"/>
<evidence type="ECO:0000313" key="3">
    <source>
        <dbReference type="Proteomes" id="UP000194151"/>
    </source>
</evidence>
<reference evidence="2 3" key="1">
    <citation type="submission" date="2017-05" db="EMBL/GenBank/DDBJ databases">
        <title>Complete and WGS of Bordetella genogroups.</title>
        <authorList>
            <person name="Spilker T."/>
            <person name="LiPuma J."/>
        </authorList>
    </citation>
    <scope>NUCLEOTIDE SEQUENCE [LARGE SCALE GENOMIC DNA]</scope>
    <source>
        <strain evidence="2 3">AU19157</strain>
    </source>
</reference>
<dbReference type="Proteomes" id="UP000194151">
    <property type="component" value="Chromosome"/>
</dbReference>
<feature type="region of interest" description="Disordered" evidence="1">
    <location>
        <begin position="60"/>
        <end position="86"/>
    </location>
</feature>
<keyword evidence="3" id="KW-1185">Reference proteome</keyword>
<evidence type="ECO:0000256" key="1">
    <source>
        <dbReference type="SAM" id="MobiDB-lite"/>
    </source>
</evidence>
<dbReference type="AlphaFoldDB" id="A0A1W6YEF1"/>
<name>A0A1W6YEF1_9BORD</name>
<dbReference type="Pfam" id="PF08895">
    <property type="entry name" value="DUF1840"/>
    <property type="match status" value="1"/>
</dbReference>
<protein>
    <recommendedName>
        <fullName evidence="4">DUF1840 domain-containing protein</fullName>
    </recommendedName>
</protein>
<dbReference type="KEGG" id="bgv:CAL12_00585"/>
<dbReference type="InterPro" id="IPR014991">
    <property type="entry name" value="DUF1840"/>
</dbReference>
<evidence type="ECO:0000313" key="2">
    <source>
        <dbReference type="EMBL" id="ARP79465.1"/>
    </source>
</evidence>
<proteinExistence type="predicted"/>
<accession>A0A1W6YEF1</accession>
<organism evidence="2 3">
    <name type="scientific">Bordetella genomosp. 8</name>
    <dbReference type="NCBI Taxonomy" id="1416806"/>
    <lineage>
        <taxon>Bacteria</taxon>
        <taxon>Pseudomonadati</taxon>
        <taxon>Pseudomonadota</taxon>
        <taxon>Betaproteobacteria</taxon>
        <taxon>Burkholderiales</taxon>
        <taxon>Alcaligenaceae</taxon>
        <taxon>Bordetella</taxon>
    </lineage>
</organism>
<dbReference type="OrthoDB" id="5296629at2"/>
<gene>
    <name evidence="2" type="ORF">CAL12_00585</name>
</gene>
<sequence>MLISFRSKAGSEVLMLSDHAAPLLKAAGKSLPDGFPERGVFTPDQLQQAIAGIEKAVALAPKNPEDQDKDSDPDAPAAHPMSRPVGLQQRAYPLLDLLKKALDKGVNVTWESASSW</sequence>